<keyword evidence="3" id="KW-1185">Reference proteome</keyword>
<feature type="chain" id="PRO_5040189157" evidence="1">
    <location>
        <begin position="25"/>
        <end position="106"/>
    </location>
</feature>
<dbReference type="EMBL" id="BRPK01000001">
    <property type="protein sequence ID" value="GLB34362.1"/>
    <property type="molecule type" value="Genomic_DNA"/>
</dbReference>
<evidence type="ECO:0000313" key="2">
    <source>
        <dbReference type="EMBL" id="GLB34362.1"/>
    </source>
</evidence>
<dbReference type="AlphaFoldDB" id="A0A9P3UIL3"/>
<name>A0A9P3UIL3_LYOSH</name>
<dbReference type="OrthoDB" id="10412310at2759"/>
<reference evidence="2" key="1">
    <citation type="submission" date="2022-07" db="EMBL/GenBank/DDBJ databases">
        <title>The genome of Lyophyllum shimeji provides insight into the initial evolution of ectomycorrhizal fungal genome.</title>
        <authorList>
            <person name="Kobayashi Y."/>
            <person name="Shibata T."/>
            <person name="Hirakawa H."/>
            <person name="Shigenobu S."/>
            <person name="Nishiyama T."/>
            <person name="Yamada A."/>
            <person name="Hasebe M."/>
            <person name="Kawaguchi M."/>
        </authorList>
    </citation>
    <scope>NUCLEOTIDE SEQUENCE</scope>
    <source>
        <strain evidence="2">AT787</strain>
    </source>
</reference>
<keyword evidence="1" id="KW-0732">Signal</keyword>
<gene>
    <name evidence="2" type="ORF">LshimejAT787_0112460</name>
</gene>
<dbReference type="Proteomes" id="UP001063166">
    <property type="component" value="Unassembled WGS sequence"/>
</dbReference>
<organism evidence="2 3">
    <name type="scientific">Lyophyllum shimeji</name>
    <name type="common">Hon-shimeji</name>
    <name type="synonym">Tricholoma shimeji</name>
    <dbReference type="NCBI Taxonomy" id="47721"/>
    <lineage>
        <taxon>Eukaryota</taxon>
        <taxon>Fungi</taxon>
        <taxon>Dikarya</taxon>
        <taxon>Basidiomycota</taxon>
        <taxon>Agaricomycotina</taxon>
        <taxon>Agaricomycetes</taxon>
        <taxon>Agaricomycetidae</taxon>
        <taxon>Agaricales</taxon>
        <taxon>Tricholomatineae</taxon>
        <taxon>Lyophyllaceae</taxon>
        <taxon>Lyophyllum</taxon>
    </lineage>
</organism>
<proteinExistence type="predicted"/>
<accession>A0A9P3UIL3</accession>
<feature type="signal peptide" evidence="1">
    <location>
        <begin position="1"/>
        <end position="24"/>
    </location>
</feature>
<sequence>MFISTKLTALLSSALLSGLAAAVALGPGPVVDGTLHFCTGPQFSGNCSDIAYTSGICYNFPAGFHDSITSITTQGRRADVCCYVYVYVSPILWIPFFLAWGIDGAL</sequence>
<comment type="caution">
    <text evidence="2">The sequence shown here is derived from an EMBL/GenBank/DDBJ whole genome shotgun (WGS) entry which is preliminary data.</text>
</comment>
<evidence type="ECO:0000256" key="1">
    <source>
        <dbReference type="SAM" id="SignalP"/>
    </source>
</evidence>
<evidence type="ECO:0000313" key="3">
    <source>
        <dbReference type="Proteomes" id="UP001063166"/>
    </source>
</evidence>
<protein>
    <submittedName>
        <fullName evidence="2">Uncharacterized protein</fullName>
    </submittedName>
</protein>